<dbReference type="PANTHER" id="PTHR23220">
    <property type="entry name" value="INTEGRIN ALPHA"/>
    <property type="match status" value="1"/>
</dbReference>
<dbReference type="InterPro" id="IPR028994">
    <property type="entry name" value="Integrin_alpha_N"/>
</dbReference>
<proteinExistence type="inferred from homology"/>
<dbReference type="SUPFAM" id="SSF69179">
    <property type="entry name" value="Integrin domains"/>
    <property type="match status" value="3"/>
</dbReference>
<keyword evidence="19" id="KW-1185">Reference proteome</keyword>
<dbReference type="Pfam" id="PF20805">
    <property type="entry name" value="Integrin_A_Ig_2"/>
    <property type="match status" value="1"/>
</dbReference>
<dbReference type="AlphaFoldDB" id="A0A1X7VLW0"/>
<dbReference type="Gene3D" id="2.130.10.130">
    <property type="entry name" value="Integrin alpha, N-terminal"/>
    <property type="match status" value="1"/>
</dbReference>
<feature type="chain" id="PRO_5010755910" evidence="13">
    <location>
        <begin position="26"/>
        <end position="1093"/>
    </location>
</feature>
<dbReference type="Proteomes" id="UP000007879">
    <property type="component" value="Unassembled WGS sequence"/>
</dbReference>
<dbReference type="GO" id="GO:0007160">
    <property type="term" value="P:cell-matrix adhesion"/>
    <property type="evidence" value="ECO:0007669"/>
    <property type="project" value="TreeGrafter"/>
</dbReference>
<protein>
    <submittedName>
        <fullName evidence="18">Uncharacterized protein</fullName>
    </submittedName>
</protein>
<evidence type="ECO:0000259" key="17">
    <source>
        <dbReference type="Pfam" id="PF20806"/>
    </source>
</evidence>
<evidence type="ECO:0000256" key="10">
    <source>
        <dbReference type="ARBA" id="ARBA00023170"/>
    </source>
</evidence>
<evidence type="ECO:0000256" key="7">
    <source>
        <dbReference type="ARBA" id="ARBA00022989"/>
    </source>
</evidence>
<dbReference type="InterPro" id="IPR000413">
    <property type="entry name" value="Integrin_alpha"/>
</dbReference>
<dbReference type="GO" id="GO:0009897">
    <property type="term" value="C:external side of plasma membrane"/>
    <property type="evidence" value="ECO:0007669"/>
    <property type="project" value="TreeGrafter"/>
</dbReference>
<keyword evidence="6 13" id="KW-0130">Cell adhesion</keyword>
<feature type="compositionally biased region" description="Basic and acidic residues" evidence="14">
    <location>
        <begin position="911"/>
        <end position="923"/>
    </location>
</feature>
<sequence length="1093" mass="118684">MKSRGSCGFILFAALLSSLACVSYCVRQNIDTTAPIIRTKPSNLHDYSYLGYNLVLHRLSSSDIRIIVSAPNGTANGSNDAVPNTGVIFTCSLAQNGICSPLNGDNNGDDRRLYDIDPDDIDSERKSHQFLGGAMDSKGSHFIACGHRYINTNGGGSRLPQGVCYYTPNSNLQGFQKFSYCNTNQNGGDCQIGTSVTFAETSPNNVQIGMGAPNRNTWAGALFRRESGGNLRTTGTSEGTAGYAWQGYALTKGHIVDTVREDFIVSVPRRNLYKGIVNVFSNDRNLNIFTQPLNGEQLGEYYGHTILAADLTGDGFDELLVAAPMFSTANSPEVGRVFVYRNSGGTLSFVRRLVGTLEYGRFGHAMTNLGDINNDGREDIAISAPFGNSSGTVYIYYGLLNDVISSTPSQIIVGSDLIRGSIVNETKGFGSALSSSLDVDGNQINDLAIGAYFTQQVFLLRSRAVAQVSLSVTSSPAVINVQPGSNNTCPYMSGELPCFNVTICASYPNIGTLGENINITFVISADRQKVELGLEQRVFFARGAMDSNSITVTRTFDRSVEQCITETALVKNGILDTFNGFQIDVSASGPDFTSSATKGNPPLVNLVDFPIVTTLGRTQVSVETLKECENSECIPDLQLKLLNSTFETSTGASTSSLTVGLVTNINFWMNISNVRDDAFRTTISFNLEPQFDFVRVEPRNLLISCDDPQTQGNITRHTCSIANVLGSNMNRVIAIRVRPTRRLTGSEGVIRLQFNAGSINPEDSSTLADNSIEYALNVSAQADVFLDQVIVSPQQVSYLNNRTSSSSISEVTDLGPQVSFSFVVRNQGPSTIPLTRLSIRFPRGTDSSNGSHLVYPSHFRVQSDVSVTCSTENVNPGDFQIPSIGGTDGEPENQGENNANTGGGNRRRKRMLEPDRGRSKRSLEMTVRQESTPGSGAAGTTINCRDNQTHCVELYCTIRQLAQGGSTQIDLVSYLDERSYIGSSSTYTFIIFAQANILDSFIVQPQNHRTDITETQFRAVTSTSPSSEGEKVQPWVIIVTVVLGLLFFVILSVILYFVGFFKRKGKQRKEELNAQMLEDQQGGDTPMNDSNGL</sequence>
<evidence type="ECO:0000256" key="8">
    <source>
        <dbReference type="ARBA" id="ARBA00023037"/>
    </source>
</evidence>
<dbReference type="GO" id="GO:0098609">
    <property type="term" value="P:cell-cell adhesion"/>
    <property type="evidence" value="ECO:0007669"/>
    <property type="project" value="TreeGrafter"/>
</dbReference>
<evidence type="ECO:0000256" key="13">
    <source>
        <dbReference type="RuleBase" id="RU003762"/>
    </source>
</evidence>
<evidence type="ECO:0000313" key="19">
    <source>
        <dbReference type="Proteomes" id="UP000007879"/>
    </source>
</evidence>
<feature type="domain" description="Integrin alpha second immunoglobulin-like" evidence="16">
    <location>
        <begin position="629"/>
        <end position="778"/>
    </location>
</feature>
<feature type="repeat" description="FG-GAP" evidence="12">
    <location>
        <begin position="350"/>
        <end position="405"/>
    </location>
</feature>
<reference evidence="18" key="2">
    <citation type="submission" date="2017-05" db="UniProtKB">
        <authorList>
            <consortium name="EnsemblMetazoa"/>
        </authorList>
    </citation>
    <scope>IDENTIFICATION</scope>
</reference>
<keyword evidence="11" id="KW-0325">Glycoprotein</keyword>
<dbReference type="PRINTS" id="PR01185">
    <property type="entry name" value="INTEGRINA"/>
</dbReference>
<dbReference type="Pfam" id="PF20806">
    <property type="entry name" value="Integrin_A_Ig_3"/>
    <property type="match status" value="1"/>
</dbReference>
<evidence type="ECO:0000256" key="1">
    <source>
        <dbReference type="ARBA" id="ARBA00004479"/>
    </source>
</evidence>
<evidence type="ECO:0000259" key="16">
    <source>
        <dbReference type="Pfam" id="PF20805"/>
    </source>
</evidence>
<dbReference type="InterPro" id="IPR013517">
    <property type="entry name" value="FG-GAP"/>
</dbReference>
<dbReference type="InterPro" id="IPR048285">
    <property type="entry name" value="Integrin_alpha_Ig-like_2"/>
</dbReference>
<evidence type="ECO:0000256" key="11">
    <source>
        <dbReference type="ARBA" id="ARBA00023180"/>
    </source>
</evidence>
<evidence type="ECO:0000256" key="6">
    <source>
        <dbReference type="ARBA" id="ARBA00022889"/>
    </source>
</evidence>
<dbReference type="Pfam" id="PF08441">
    <property type="entry name" value="Integrin_A_Ig_1"/>
    <property type="match status" value="1"/>
</dbReference>
<dbReference type="Gene3D" id="2.60.40.1460">
    <property type="entry name" value="Integrin domains. Chain A, domain 2"/>
    <property type="match status" value="1"/>
</dbReference>
<gene>
    <name evidence="18" type="primary">100633499</name>
</gene>
<dbReference type="PROSITE" id="PS51470">
    <property type="entry name" value="FG_GAP"/>
    <property type="match status" value="2"/>
</dbReference>
<feature type="domain" description="Integrin alpha first immunoglubulin-like" evidence="15">
    <location>
        <begin position="462"/>
        <end position="590"/>
    </location>
</feature>
<feature type="transmembrane region" description="Helical" evidence="13">
    <location>
        <begin position="1035"/>
        <end position="1059"/>
    </location>
</feature>
<evidence type="ECO:0000256" key="5">
    <source>
        <dbReference type="ARBA" id="ARBA00022737"/>
    </source>
</evidence>
<dbReference type="SUPFAM" id="SSF69318">
    <property type="entry name" value="Integrin alpha N-terminal domain"/>
    <property type="match status" value="1"/>
</dbReference>
<evidence type="ECO:0000256" key="4">
    <source>
        <dbReference type="ARBA" id="ARBA00022729"/>
    </source>
</evidence>
<dbReference type="EnsemblMetazoa" id="Aqu2.1.41057_001">
    <property type="protein sequence ID" value="Aqu2.1.41057_001"/>
    <property type="gene ID" value="Aqu2.1.41057"/>
</dbReference>
<dbReference type="Gene3D" id="2.60.40.1530">
    <property type="entry name" value="ntegrin, alpha v. Chain A, domain 4"/>
    <property type="match status" value="1"/>
</dbReference>
<dbReference type="SMART" id="SM00191">
    <property type="entry name" value="Int_alpha"/>
    <property type="match status" value="5"/>
</dbReference>
<dbReference type="KEGG" id="aqu:100633499"/>
<dbReference type="InterPro" id="IPR013649">
    <property type="entry name" value="Integrin_alpha_Ig-like_1"/>
</dbReference>
<dbReference type="Pfam" id="PF01839">
    <property type="entry name" value="FG-GAP"/>
    <property type="match status" value="2"/>
</dbReference>
<dbReference type="InterPro" id="IPR048286">
    <property type="entry name" value="Integrin_alpha_Ig-like_3"/>
</dbReference>
<feature type="domain" description="Integrin alpha third immunoglobulin-like" evidence="17">
    <location>
        <begin position="790"/>
        <end position="997"/>
    </location>
</feature>
<evidence type="ECO:0000256" key="12">
    <source>
        <dbReference type="PROSITE-ProRule" id="PRU00803"/>
    </source>
</evidence>
<feature type="region of interest" description="Disordered" evidence="14">
    <location>
        <begin position="871"/>
        <end position="941"/>
    </location>
</feature>
<keyword evidence="4 13" id="KW-0732">Signal</keyword>
<dbReference type="InterPro" id="IPR013519">
    <property type="entry name" value="Int_alpha_beta-p"/>
</dbReference>
<dbReference type="PROSITE" id="PS51257">
    <property type="entry name" value="PROKAR_LIPOPROTEIN"/>
    <property type="match status" value="1"/>
</dbReference>
<evidence type="ECO:0000256" key="14">
    <source>
        <dbReference type="SAM" id="MobiDB-lite"/>
    </source>
</evidence>
<feature type="compositionally biased region" description="Polar residues" evidence="14">
    <location>
        <begin position="928"/>
        <end position="941"/>
    </location>
</feature>
<dbReference type="FunCoup" id="A0A1X7VLW0">
    <property type="interactions" value="80"/>
</dbReference>
<dbReference type="GO" id="GO:0033627">
    <property type="term" value="P:cell adhesion mediated by integrin"/>
    <property type="evidence" value="ECO:0007669"/>
    <property type="project" value="TreeGrafter"/>
</dbReference>
<dbReference type="GO" id="GO:0007229">
    <property type="term" value="P:integrin-mediated signaling pathway"/>
    <property type="evidence" value="ECO:0007669"/>
    <property type="project" value="UniProtKB-KW"/>
</dbReference>
<evidence type="ECO:0000256" key="3">
    <source>
        <dbReference type="ARBA" id="ARBA00022692"/>
    </source>
</evidence>
<keyword evidence="8 13" id="KW-0401">Integrin</keyword>
<keyword evidence="7 13" id="KW-1133">Transmembrane helix</keyword>
<dbReference type="InParanoid" id="A0A1X7VLW0"/>
<dbReference type="InterPro" id="IPR032695">
    <property type="entry name" value="Integrin_dom_sf"/>
</dbReference>
<dbReference type="GO" id="GO:0005178">
    <property type="term" value="F:integrin binding"/>
    <property type="evidence" value="ECO:0007669"/>
    <property type="project" value="TreeGrafter"/>
</dbReference>
<evidence type="ECO:0000256" key="9">
    <source>
        <dbReference type="ARBA" id="ARBA00023136"/>
    </source>
</evidence>
<keyword evidence="10 13" id="KW-0675">Receptor</keyword>
<keyword evidence="9 13" id="KW-0472">Membrane</keyword>
<evidence type="ECO:0000259" key="15">
    <source>
        <dbReference type="Pfam" id="PF08441"/>
    </source>
</evidence>
<dbReference type="CDD" id="cd12087">
    <property type="entry name" value="TM_EGFR-like"/>
    <property type="match status" value="1"/>
</dbReference>
<dbReference type="EnsemblMetazoa" id="XM_020008465.1">
    <property type="protein sequence ID" value="XP_019864024.1"/>
    <property type="gene ID" value="LOC100633499"/>
</dbReference>
<dbReference type="Gene3D" id="2.60.40.1510">
    <property type="entry name" value="ntegrin, alpha v. Chain A, domain 3"/>
    <property type="match status" value="1"/>
</dbReference>
<organism evidence="18">
    <name type="scientific">Amphimedon queenslandica</name>
    <name type="common">Sponge</name>
    <dbReference type="NCBI Taxonomy" id="400682"/>
    <lineage>
        <taxon>Eukaryota</taxon>
        <taxon>Metazoa</taxon>
        <taxon>Porifera</taxon>
        <taxon>Demospongiae</taxon>
        <taxon>Heteroscleromorpha</taxon>
        <taxon>Haplosclerida</taxon>
        <taxon>Niphatidae</taxon>
        <taxon>Amphimedon</taxon>
    </lineage>
</organism>
<keyword evidence="5" id="KW-0677">Repeat</keyword>
<comment type="similarity">
    <text evidence="2 13">Belongs to the integrin alpha chain family.</text>
</comment>
<dbReference type="GO" id="GO:0008305">
    <property type="term" value="C:integrin complex"/>
    <property type="evidence" value="ECO:0007669"/>
    <property type="project" value="InterPro"/>
</dbReference>
<name>A0A1X7VLW0_AMPQE</name>
<dbReference type="eggNOG" id="KOG3637">
    <property type="taxonomic scope" value="Eukaryota"/>
</dbReference>
<comment type="subcellular location">
    <subcellularLocation>
        <location evidence="1 13">Membrane</location>
        <topology evidence="1 13">Single-pass type I membrane protein</topology>
    </subcellularLocation>
</comment>
<dbReference type="PANTHER" id="PTHR23220:SF133">
    <property type="entry name" value="INTEGRIN ALPHA-PS2"/>
    <property type="match status" value="1"/>
</dbReference>
<feature type="signal peptide" evidence="13">
    <location>
        <begin position="1"/>
        <end position="25"/>
    </location>
</feature>
<evidence type="ECO:0000313" key="18">
    <source>
        <dbReference type="EnsemblMetazoa" id="Aqu2.1.41057_001"/>
    </source>
</evidence>
<keyword evidence="3 13" id="KW-0812">Transmembrane</keyword>
<dbReference type="OrthoDB" id="5317514at2759"/>
<accession>A0A1X7VLW0</accession>
<dbReference type="STRING" id="400682.A0A1X7VLW0"/>
<feature type="repeat" description="FG-GAP" evidence="12">
    <location>
        <begin position="287"/>
        <end position="349"/>
    </location>
</feature>
<reference evidence="19" key="1">
    <citation type="journal article" date="2010" name="Nature">
        <title>The Amphimedon queenslandica genome and the evolution of animal complexity.</title>
        <authorList>
            <person name="Srivastava M."/>
            <person name="Simakov O."/>
            <person name="Chapman J."/>
            <person name="Fahey B."/>
            <person name="Gauthier M.E."/>
            <person name="Mitros T."/>
            <person name="Richards G.S."/>
            <person name="Conaco C."/>
            <person name="Dacre M."/>
            <person name="Hellsten U."/>
            <person name="Larroux C."/>
            <person name="Putnam N.H."/>
            <person name="Stanke M."/>
            <person name="Adamska M."/>
            <person name="Darling A."/>
            <person name="Degnan S.M."/>
            <person name="Oakley T.H."/>
            <person name="Plachetzki D.C."/>
            <person name="Zhai Y."/>
            <person name="Adamski M."/>
            <person name="Calcino A."/>
            <person name="Cummins S.F."/>
            <person name="Goodstein D.M."/>
            <person name="Harris C."/>
            <person name="Jackson D.J."/>
            <person name="Leys S.P."/>
            <person name="Shu S."/>
            <person name="Woodcroft B.J."/>
            <person name="Vervoort M."/>
            <person name="Kosik K.S."/>
            <person name="Manning G."/>
            <person name="Degnan B.M."/>
            <person name="Rokhsar D.S."/>
        </authorList>
    </citation>
    <scope>NUCLEOTIDE SEQUENCE [LARGE SCALE GENOMIC DNA]</scope>
</reference>
<dbReference type="Gene3D" id="1.20.5.930">
    <property type="entry name" value="Bicelle-embedded integrin alpha(iib) transmembrane segment"/>
    <property type="match status" value="1"/>
</dbReference>
<evidence type="ECO:0000256" key="2">
    <source>
        <dbReference type="ARBA" id="ARBA00008054"/>
    </source>
</evidence>